<evidence type="ECO:0000313" key="7">
    <source>
        <dbReference type="EMBL" id="AWV36049.1"/>
    </source>
</evidence>
<dbReference type="InterPro" id="IPR003593">
    <property type="entry name" value="AAA+_ATPase"/>
</dbReference>
<dbReference type="SUPFAM" id="SSF52540">
    <property type="entry name" value="P-loop containing nucleoside triphosphate hydrolases"/>
    <property type="match status" value="1"/>
</dbReference>
<dbReference type="InterPro" id="IPR015860">
    <property type="entry name" value="ABC_transpr_TagH-like"/>
</dbReference>
<feature type="domain" description="ABC transporter" evidence="6">
    <location>
        <begin position="7"/>
        <end position="248"/>
    </location>
</feature>
<evidence type="ECO:0000256" key="2">
    <source>
        <dbReference type="ARBA" id="ARBA00022448"/>
    </source>
</evidence>
<keyword evidence="2" id="KW-0813">Transport</keyword>
<dbReference type="SMART" id="SM00382">
    <property type="entry name" value="AAA"/>
    <property type="match status" value="1"/>
</dbReference>
<dbReference type="Gene3D" id="3.40.50.300">
    <property type="entry name" value="P-loop containing nucleotide triphosphate hydrolases"/>
    <property type="match status" value="1"/>
</dbReference>
<sequence>MSKELAIRAENITKVYKLYEKPVHRLKESLSIRKMTYHRPFYALNDVSMEIYRGEVVGIIGKNGSGKSTILKIITGVSSPTSGGVYVNGKVSALLELGAGFNLEYTGIENIYLNGMMMGFGREEMDAKLNSILEFADIGDFVYQPVKAYSSGMFARLAFSVAINVDPEILIVDEALAVGDLKFQIKCMEKFSEFRDKGKTILFVSHDINSIKRYCNRAIWLNSGRIEAQGDTDLICDRYTDYLKYGEKSTKSNENEENKEKLKLNDDMIGVIERFQIIDTNGKEIDEIEYDSNFNLKIDFEMNTDNLDIVIGVAIHTIDDIYVCGVNTLLDKEKVSYKKGINTIYLEYEGFNLLGGSYYFDVAIFENNAHVPIDYRARIKEFFVRSAYIGEGICVLPHKWKMDGD</sequence>
<accession>A0AAD0KP29</accession>
<dbReference type="PROSITE" id="PS50893">
    <property type="entry name" value="ABC_TRANSPORTER_2"/>
    <property type="match status" value="1"/>
</dbReference>
<dbReference type="InterPro" id="IPR029439">
    <property type="entry name" value="Wzt_C"/>
</dbReference>
<dbReference type="PROSITE" id="PS00211">
    <property type="entry name" value="ABC_TRANSPORTER_1"/>
    <property type="match status" value="1"/>
</dbReference>
<dbReference type="CDD" id="cd10147">
    <property type="entry name" value="Wzt_C-like"/>
    <property type="match status" value="1"/>
</dbReference>
<evidence type="ECO:0000313" key="8">
    <source>
        <dbReference type="Proteomes" id="UP000249163"/>
    </source>
</evidence>
<dbReference type="AlphaFoldDB" id="A0AAD0KP29"/>
<reference evidence="7 8" key="1">
    <citation type="submission" date="2017-06" db="EMBL/GenBank/DDBJ databases">
        <title>Complete genome sequence of Paenibacillus odorifer CBA7130.</title>
        <authorList>
            <person name="Nam Y.-D."/>
            <person name="Kang J."/>
            <person name="Chung W.-H."/>
        </authorList>
    </citation>
    <scope>NUCLEOTIDE SEQUENCE [LARGE SCALE GENOMIC DNA]</scope>
    <source>
        <strain evidence="7 8">CBA7130</strain>
    </source>
</reference>
<dbReference type="Pfam" id="PF14524">
    <property type="entry name" value="Wzt_C"/>
    <property type="match status" value="1"/>
</dbReference>
<evidence type="ECO:0000259" key="6">
    <source>
        <dbReference type="PROSITE" id="PS50893"/>
    </source>
</evidence>
<proteinExistence type="inferred from homology"/>
<gene>
    <name evidence="7" type="ORF">CD191_27530</name>
</gene>
<dbReference type="PANTHER" id="PTHR46743">
    <property type="entry name" value="TEICHOIC ACIDS EXPORT ATP-BINDING PROTEIN TAGH"/>
    <property type="match status" value="1"/>
</dbReference>
<dbReference type="InterPro" id="IPR027417">
    <property type="entry name" value="P-loop_NTPase"/>
</dbReference>
<dbReference type="InterPro" id="IPR003439">
    <property type="entry name" value="ABC_transporter-like_ATP-bd"/>
</dbReference>
<dbReference type="GO" id="GO:0016020">
    <property type="term" value="C:membrane"/>
    <property type="evidence" value="ECO:0007669"/>
    <property type="project" value="InterPro"/>
</dbReference>
<dbReference type="Proteomes" id="UP000249163">
    <property type="component" value="Chromosome"/>
</dbReference>
<dbReference type="GO" id="GO:0005524">
    <property type="term" value="F:ATP binding"/>
    <property type="evidence" value="ECO:0007669"/>
    <property type="project" value="UniProtKB-KW"/>
</dbReference>
<evidence type="ECO:0000256" key="1">
    <source>
        <dbReference type="ARBA" id="ARBA00005417"/>
    </source>
</evidence>
<evidence type="ECO:0000256" key="4">
    <source>
        <dbReference type="ARBA" id="ARBA00022840"/>
    </source>
</evidence>
<keyword evidence="4 7" id="KW-0067">ATP-binding</keyword>
<dbReference type="RefSeq" id="WP_111505747.1">
    <property type="nucleotide sequence ID" value="NZ_CP021965.1"/>
</dbReference>
<keyword evidence="5" id="KW-1278">Translocase</keyword>
<organism evidence="7 8">
    <name type="scientific">Paenibacillus odorifer</name>
    <dbReference type="NCBI Taxonomy" id="189426"/>
    <lineage>
        <taxon>Bacteria</taxon>
        <taxon>Bacillati</taxon>
        <taxon>Bacillota</taxon>
        <taxon>Bacilli</taxon>
        <taxon>Bacillales</taxon>
        <taxon>Paenibacillaceae</taxon>
        <taxon>Paenibacillus</taxon>
    </lineage>
</organism>
<dbReference type="InterPro" id="IPR050683">
    <property type="entry name" value="Bact_Polysacc_Export_ATP-bd"/>
</dbReference>
<comment type="similarity">
    <text evidence="1">Belongs to the ABC transporter superfamily.</text>
</comment>
<protein>
    <submittedName>
        <fullName evidence="7">Teichoic acid ABC transporter ATP-binding protein</fullName>
    </submittedName>
</protein>
<dbReference type="GO" id="GO:0016887">
    <property type="term" value="F:ATP hydrolysis activity"/>
    <property type="evidence" value="ECO:0007669"/>
    <property type="project" value="InterPro"/>
</dbReference>
<name>A0AAD0KP29_9BACL</name>
<dbReference type="PANTHER" id="PTHR46743:SF2">
    <property type="entry name" value="TEICHOIC ACIDS EXPORT ATP-BINDING PROTEIN TAGH"/>
    <property type="match status" value="1"/>
</dbReference>
<dbReference type="EMBL" id="CP021965">
    <property type="protein sequence ID" value="AWV36049.1"/>
    <property type="molecule type" value="Genomic_DNA"/>
</dbReference>
<dbReference type="InterPro" id="IPR017871">
    <property type="entry name" value="ABC_transporter-like_CS"/>
</dbReference>
<dbReference type="CDD" id="cd03220">
    <property type="entry name" value="ABC_KpsT_Wzt"/>
    <property type="match status" value="1"/>
</dbReference>
<evidence type="ECO:0000256" key="5">
    <source>
        <dbReference type="ARBA" id="ARBA00022967"/>
    </source>
</evidence>
<dbReference type="Gene3D" id="2.70.50.60">
    <property type="entry name" value="abc- transporter (atp binding component) like domain"/>
    <property type="match status" value="1"/>
</dbReference>
<keyword evidence="3" id="KW-0547">Nucleotide-binding</keyword>
<dbReference type="Pfam" id="PF00005">
    <property type="entry name" value="ABC_tran"/>
    <property type="match status" value="1"/>
</dbReference>
<evidence type="ECO:0000256" key="3">
    <source>
        <dbReference type="ARBA" id="ARBA00022741"/>
    </source>
</evidence>
<dbReference type="GO" id="GO:0140359">
    <property type="term" value="F:ABC-type transporter activity"/>
    <property type="evidence" value="ECO:0007669"/>
    <property type="project" value="InterPro"/>
</dbReference>